<dbReference type="RefSeq" id="WP_378178573.1">
    <property type="nucleotide sequence ID" value="NZ_JBHTCR010000004.1"/>
</dbReference>
<evidence type="ECO:0000313" key="1">
    <source>
        <dbReference type="EMBL" id="MFC7347303.1"/>
    </source>
</evidence>
<name>A0ABW2LZU7_9FLAO</name>
<gene>
    <name evidence="1" type="ORF">ACFQO9_11300</name>
</gene>
<organism evidence="1 2">
    <name type="scientific">Chryseobacterium zhengzhouense</name>
    <dbReference type="NCBI Taxonomy" id="1636086"/>
    <lineage>
        <taxon>Bacteria</taxon>
        <taxon>Pseudomonadati</taxon>
        <taxon>Bacteroidota</taxon>
        <taxon>Flavobacteriia</taxon>
        <taxon>Flavobacteriales</taxon>
        <taxon>Weeksellaceae</taxon>
        <taxon>Chryseobacterium group</taxon>
        <taxon>Chryseobacterium</taxon>
    </lineage>
</organism>
<reference evidence="2" key="1">
    <citation type="journal article" date="2019" name="Int. J. Syst. Evol. Microbiol.">
        <title>The Global Catalogue of Microorganisms (GCM) 10K type strain sequencing project: providing services to taxonomists for standard genome sequencing and annotation.</title>
        <authorList>
            <consortium name="The Broad Institute Genomics Platform"/>
            <consortium name="The Broad Institute Genome Sequencing Center for Infectious Disease"/>
            <person name="Wu L."/>
            <person name="Ma J."/>
        </authorList>
    </citation>
    <scope>NUCLEOTIDE SEQUENCE [LARGE SCALE GENOMIC DNA]</scope>
    <source>
        <strain evidence="2">CCUG 54781</strain>
    </source>
</reference>
<proteinExistence type="predicted"/>
<accession>A0ABW2LZU7</accession>
<protein>
    <submittedName>
        <fullName evidence="1">Uncharacterized protein</fullName>
    </submittedName>
</protein>
<keyword evidence="2" id="KW-1185">Reference proteome</keyword>
<sequence length="596" mass="68698">MILLNNLSQLQQYNLAYKEDLYFQPIVLPTDVSLQGFLPKQSQNNYNIEIHLMSWDGDQFISDITHSCKVLFGISNNNQNYFNVQLKNFEDFEKYDVELFILKIIIKNNNAHLFSKLTEPYRRLKTSQICYSVIDDNSMILISKTGYIKINNQVFQFGQGLQDAGFDIDYNEGNYYIYVDCQDSVQANYTLNGEDISLEFDIVPTQYLRYDGCQLPLIKISATYNCFDNVKNAYYGTPKSFLNYSQNDQNLVHQNSFYIAGQLQLQPAEIKRNITFLGKPQRVENIEKLSIIGLEVFPDWKMREIESALSGRRLFIDGVEYIYRGAKAFTRDEVQGSNSWILKTEIENAPKVNDFTCIEDCITNCYYFVIPNGNKNQDYYREDKTKIGDTYQELIEYFSSLNDVISVTDVDVSTVGCYVSAVIKIDSFGYVPSFIYYKMPLNEYRIFSKYDDCTTPVKLCEGASGCTIMASAISSSLVTFEGCMYPTEITSYTEIPRKYEPFRYVYLGEEWNDVNSYDFKRYNDNTVDIYFQAVGPDGLTDLIENHVLTLDTPGIPSVEINDSYENISIFINTIGQLFVTGNTTNNMLTIKLTYNI</sequence>
<evidence type="ECO:0000313" key="2">
    <source>
        <dbReference type="Proteomes" id="UP001596550"/>
    </source>
</evidence>
<dbReference type="Proteomes" id="UP001596550">
    <property type="component" value="Unassembled WGS sequence"/>
</dbReference>
<comment type="caution">
    <text evidence="1">The sequence shown here is derived from an EMBL/GenBank/DDBJ whole genome shotgun (WGS) entry which is preliminary data.</text>
</comment>
<dbReference type="EMBL" id="JBHTCR010000004">
    <property type="protein sequence ID" value="MFC7347303.1"/>
    <property type="molecule type" value="Genomic_DNA"/>
</dbReference>